<gene>
    <name evidence="1" type="ORF">BDM02DRAFT_3111034</name>
</gene>
<reference evidence="1" key="1">
    <citation type="submission" date="2019-10" db="EMBL/GenBank/DDBJ databases">
        <authorList>
            <consortium name="DOE Joint Genome Institute"/>
            <person name="Kuo A."/>
            <person name="Miyauchi S."/>
            <person name="Kiss E."/>
            <person name="Drula E."/>
            <person name="Kohler A."/>
            <person name="Sanchez-Garcia M."/>
            <person name="Andreopoulos B."/>
            <person name="Barry K.W."/>
            <person name="Bonito G."/>
            <person name="Buee M."/>
            <person name="Carver A."/>
            <person name="Chen C."/>
            <person name="Cichocki N."/>
            <person name="Clum A."/>
            <person name="Culley D."/>
            <person name="Crous P.W."/>
            <person name="Fauchery L."/>
            <person name="Girlanda M."/>
            <person name="Hayes R."/>
            <person name="Keri Z."/>
            <person name="Labutti K."/>
            <person name="Lipzen A."/>
            <person name="Lombard V."/>
            <person name="Magnuson J."/>
            <person name="Maillard F."/>
            <person name="Morin E."/>
            <person name="Murat C."/>
            <person name="Nolan M."/>
            <person name="Ohm R."/>
            <person name="Pangilinan J."/>
            <person name="Pereira M."/>
            <person name="Perotto S."/>
            <person name="Peter M."/>
            <person name="Riley R."/>
            <person name="Sitrit Y."/>
            <person name="Stielow B."/>
            <person name="Szollosi G."/>
            <person name="Zifcakova L."/>
            <person name="Stursova M."/>
            <person name="Spatafora J.W."/>
            <person name="Tedersoo L."/>
            <person name="Vaario L.-M."/>
            <person name="Yamada A."/>
            <person name="Yan M."/>
            <person name="Wang P."/>
            <person name="Xu J."/>
            <person name="Bruns T."/>
            <person name="Baldrian P."/>
            <person name="Vilgalys R."/>
            <person name="Henrissat B."/>
            <person name="Grigoriev I.V."/>
            <person name="Hibbett D."/>
            <person name="Nagy L.G."/>
            <person name="Martin F.M."/>
        </authorList>
    </citation>
    <scope>NUCLEOTIDE SEQUENCE</scope>
    <source>
        <strain evidence="1">P2</strain>
    </source>
</reference>
<accession>A0ACB6ZQ66</accession>
<proteinExistence type="predicted"/>
<organism evidence="1 2">
    <name type="scientific">Thelephora ganbajun</name>
    <name type="common">Ganba fungus</name>
    <dbReference type="NCBI Taxonomy" id="370292"/>
    <lineage>
        <taxon>Eukaryota</taxon>
        <taxon>Fungi</taxon>
        <taxon>Dikarya</taxon>
        <taxon>Basidiomycota</taxon>
        <taxon>Agaricomycotina</taxon>
        <taxon>Agaricomycetes</taxon>
        <taxon>Thelephorales</taxon>
        <taxon>Thelephoraceae</taxon>
        <taxon>Thelephora</taxon>
    </lineage>
</organism>
<dbReference type="Proteomes" id="UP000886501">
    <property type="component" value="Unassembled WGS sequence"/>
</dbReference>
<comment type="caution">
    <text evidence="1">The sequence shown here is derived from an EMBL/GenBank/DDBJ whole genome shotgun (WGS) entry which is preliminary data.</text>
</comment>
<keyword evidence="2" id="KW-1185">Reference proteome</keyword>
<reference evidence="1" key="2">
    <citation type="journal article" date="2020" name="Nat. Commun.">
        <title>Large-scale genome sequencing of mycorrhizal fungi provides insights into the early evolution of symbiotic traits.</title>
        <authorList>
            <person name="Miyauchi S."/>
            <person name="Kiss E."/>
            <person name="Kuo A."/>
            <person name="Drula E."/>
            <person name="Kohler A."/>
            <person name="Sanchez-Garcia M."/>
            <person name="Morin E."/>
            <person name="Andreopoulos B."/>
            <person name="Barry K.W."/>
            <person name="Bonito G."/>
            <person name="Buee M."/>
            <person name="Carver A."/>
            <person name="Chen C."/>
            <person name="Cichocki N."/>
            <person name="Clum A."/>
            <person name="Culley D."/>
            <person name="Crous P.W."/>
            <person name="Fauchery L."/>
            <person name="Girlanda M."/>
            <person name="Hayes R.D."/>
            <person name="Keri Z."/>
            <person name="LaButti K."/>
            <person name="Lipzen A."/>
            <person name="Lombard V."/>
            <person name="Magnuson J."/>
            <person name="Maillard F."/>
            <person name="Murat C."/>
            <person name="Nolan M."/>
            <person name="Ohm R.A."/>
            <person name="Pangilinan J."/>
            <person name="Pereira M.F."/>
            <person name="Perotto S."/>
            <person name="Peter M."/>
            <person name="Pfister S."/>
            <person name="Riley R."/>
            <person name="Sitrit Y."/>
            <person name="Stielow J.B."/>
            <person name="Szollosi G."/>
            <person name="Zifcakova L."/>
            <person name="Stursova M."/>
            <person name="Spatafora J.W."/>
            <person name="Tedersoo L."/>
            <person name="Vaario L.M."/>
            <person name="Yamada A."/>
            <person name="Yan M."/>
            <person name="Wang P."/>
            <person name="Xu J."/>
            <person name="Bruns T."/>
            <person name="Baldrian P."/>
            <person name="Vilgalys R."/>
            <person name="Dunand C."/>
            <person name="Henrissat B."/>
            <person name="Grigoriev I.V."/>
            <person name="Hibbett D."/>
            <person name="Nagy L.G."/>
            <person name="Martin F.M."/>
        </authorList>
    </citation>
    <scope>NUCLEOTIDE SEQUENCE</scope>
    <source>
        <strain evidence="1">P2</strain>
    </source>
</reference>
<dbReference type="EMBL" id="MU117977">
    <property type="protein sequence ID" value="KAF9651286.1"/>
    <property type="molecule type" value="Genomic_DNA"/>
</dbReference>
<protein>
    <submittedName>
        <fullName evidence="1">Uncharacterized protein</fullName>
    </submittedName>
</protein>
<evidence type="ECO:0000313" key="2">
    <source>
        <dbReference type="Proteomes" id="UP000886501"/>
    </source>
</evidence>
<sequence length="627" mass="66841">MASVAQTPQDVPEWRRPADQGPNSRQHRTSTREGNRGNRGGRGGGRGGNGGGPSRKDSTMASQNTIVSASKLVVDPPTATNTPAEPSPTPKPNSRPKPTRGYSVTASEDSASVSSQTSTRPPNRRRRSQQGKPPTTSSNTPSKLLNVQTLNQKAPTGPSSPNPAKDLPPHLATATSTTTSAELKSDIDALVERVRTVAMDRPHTPGSHIDWADDDDSLPDLNDWGYTEDMTTSVQPEEHPTSIPPIPEDVPLQSIIPEVKIEGEPSPDEKSQDARAEPVSDAMPRTHRVQKTRSRRGTRSRGNSRTQQLPPAPNITDLVSQGSSLSPTQPTDTIAVPHSSKPQGPKRQNSNQGQNSQNNQGQTNSRDNGRGNGGGRQRGQNGATVATPTRNSFPLKTGPKANHTPPVQSQAPAQGPDIAHSVTNSAIEADSKPLESKGERIPDDERKKGKSIRTPRKAETNDPNPTQTATNSTPHELDPTHNDVKSSSPHNRNNNKRNSYDPSHSRSHTYGGRTQGGPQPHSAPTPDFPHHSSNTNPTSPTSRNPRSPDLRQSPGMRPSGLGPVPRSAGYERHNRNHSSPSGVGGATRPPHQTRPVLTGDALSRLARSLGSAPGSPKKEPPVPPPAS</sequence>
<name>A0ACB6ZQ66_THEGA</name>
<evidence type="ECO:0000313" key="1">
    <source>
        <dbReference type="EMBL" id="KAF9651286.1"/>
    </source>
</evidence>